<comment type="caution">
    <text evidence="2">The sequence shown here is derived from an EMBL/GenBank/DDBJ whole genome shotgun (WGS) entry which is preliminary data.</text>
</comment>
<name>A0A0W7XB73_9ACTN</name>
<sequence length="351" mass="37348">MSAGLSRRGLLIGAAAGAAGAALAGAHPAAADVTATAAARPAAPGVPPGTPPVLVTEQASKRLLLLDPRRRVWDPAADPAVVRWQFSPLGDARYQDMRPDVSWVYPCEAKVRLHRKRTLVLTTASFGFVAAVEYPSGRRYWGTALGPGDDLFNPHSAELLPDGNVAVACSTGALVRVYAASLGPDAGRYAEDHLKGAHGLHWDRARRVLWALGDDELVAYAVGGTAARPALTRTSAVALPVAVPGRTAGGHDLFPVAGRPGRLWVTTSAAVLQYDKRTGDFVRDYAGHELVDRASVKAVGNDPRTGQVLSTVPEKGLEQTWWTTQVTVHRPTAAYTLVKGGIYKARWWLPR</sequence>
<dbReference type="InterPro" id="IPR045383">
    <property type="entry name" value="DUF6528"/>
</dbReference>
<evidence type="ECO:0000313" key="2">
    <source>
        <dbReference type="EMBL" id="KUF19908.1"/>
    </source>
</evidence>
<dbReference type="Pfam" id="PF20138">
    <property type="entry name" value="DUF6528"/>
    <property type="match status" value="1"/>
</dbReference>
<dbReference type="InterPro" id="IPR006311">
    <property type="entry name" value="TAT_signal"/>
</dbReference>
<reference evidence="2 3" key="1">
    <citation type="submission" date="2015-12" db="EMBL/GenBank/DDBJ databases">
        <title>Draft genome sequence of Streptomyces silvensis ATCC 53525, a producer of novel hormone antagonists.</title>
        <authorList>
            <person name="Johnston C.W."/>
            <person name="Li Y."/>
            <person name="Magarvey N.A."/>
        </authorList>
    </citation>
    <scope>NUCLEOTIDE SEQUENCE [LARGE SCALE GENOMIC DNA]</scope>
    <source>
        <strain evidence="2 3">ATCC 53525</strain>
    </source>
</reference>
<dbReference type="AlphaFoldDB" id="A0A0W7XB73"/>
<organism evidence="2 3">
    <name type="scientific">Streptomyces silvensis</name>
    <dbReference type="NCBI Taxonomy" id="1765722"/>
    <lineage>
        <taxon>Bacteria</taxon>
        <taxon>Bacillati</taxon>
        <taxon>Actinomycetota</taxon>
        <taxon>Actinomycetes</taxon>
        <taxon>Kitasatosporales</taxon>
        <taxon>Streptomycetaceae</taxon>
        <taxon>Streptomyces</taxon>
    </lineage>
</organism>
<protein>
    <recommendedName>
        <fullName evidence="4">Tat pathway signal sequence domain protein</fullName>
    </recommendedName>
</protein>
<dbReference type="EMBL" id="LOCL01000026">
    <property type="protein sequence ID" value="KUF19908.1"/>
    <property type="molecule type" value="Genomic_DNA"/>
</dbReference>
<evidence type="ECO:0008006" key="4">
    <source>
        <dbReference type="Google" id="ProtNLM"/>
    </source>
</evidence>
<proteinExistence type="predicted"/>
<keyword evidence="3" id="KW-1185">Reference proteome</keyword>
<keyword evidence="1" id="KW-0732">Signal</keyword>
<accession>A0A0W7XB73</accession>
<dbReference type="SUPFAM" id="SSF63829">
    <property type="entry name" value="Calcium-dependent phosphotriesterase"/>
    <property type="match status" value="1"/>
</dbReference>
<dbReference type="STRING" id="1765722.AT728_04080"/>
<feature type="signal peptide" evidence="1">
    <location>
        <begin position="1"/>
        <end position="24"/>
    </location>
</feature>
<gene>
    <name evidence="2" type="ORF">AT728_04080</name>
</gene>
<dbReference type="Proteomes" id="UP000054804">
    <property type="component" value="Unassembled WGS sequence"/>
</dbReference>
<evidence type="ECO:0000313" key="3">
    <source>
        <dbReference type="Proteomes" id="UP000054804"/>
    </source>
</evidence>
<dbReference type="PROSITE" id="PS51318">
    <property type="entry name" value="TAT"/>
    <property type="match status" value="1"/>
</dbReference>
<dbReference type="RefSeq" id="WP_058846406.1">
    <property type="nucleotide sequence ID" value="NZ_LOCL01000026.1"/>
</dbReference>
<evidence type="ECO:0000256" key="1">
    <source>
        <dbReference type="SAM" id="SignalP"/>
    </source>
</evidence>
<feature type="chain" id="PRO_5039252476" description="Tat pathway signal sequence domain protein" evidence="1">
    <location>
        <begin position="25"/>
        <end position="351"/>
    </location>
</feature>